<keyword evidence="3" id="KW-1003">Cell membrane</keyword>
<evidence type="ECO:0000256" key="4">
    <source>
        <dbReference type="ARBA" id="ARBA00022741"/>
    </source>
</evidence>
<dbReference type="Proteomes" id="UP000321192">
    <property type="component" value="Unassembled WGS sequence"/>
</dbReference>
<keyword evidence="2" id="KW-0813">Transport</keyword>
<feature type="domain" description="ABC transporter" evidence="6">
    <location>
        <begin position="9"/>
        <end position="230"/>
    </location>
</feature>
<comment type="caution">
    <text evidence="7">The sequence shown here is derived from an EMBL/GenBank/DDBJ whole genome shotgun (WGS) entry which is preliminary data.</text>
</comment>
<dbReference type="InterPro" id="IPR027417">
    <property type="entry name" value="P-loop_NTPase"/>
</dbReference>
<evidence type="ECO:0000256" key="5">
    <source>
        <dbReference type="ARBA" id="ARBA00022840"/>
    </source>
</evidence>
<reference evidence="7 8" key="1">
    <citation type="submission" date="2018-09" db="EMBL/GenBank/DDBJ databases">
        <title>Metagenome Assembled Genomes from an Advanced Water Purification Facility.</title>
        <authorList>
            <person name="Stamps B.W."/>
            <person name="Spear J.R."/>
        </authorList>
    </citation>
    <scope>NUCLEOTIDE SEQUENCE [LARGE SCALE GENOMIC DNA]</scope>
    <source>
        <strain evidence="7">Bin_27_1</strain>
    </source>
</reference>
<evidence type="ECO:0000256" key="2">
    <source>
        <dbReference type="ARBA" id="ARBA00022448"/>
    </source>
</evidence>
<dbReference type="SUPFAM" id="SSF52540">
    <property type="entry name" value="P-loop containing nucleoside triphosphate hydrolases"/>
    <property type="match status" value="1"/>
</dbReference>
<organism evidence="7 8">
    <name type="scientific">Thauera aminoaromatica</name>
    <dbReference type="NCBI Taxonomy" id="164330"/>
    <lineage>
        <taxon>Bacteria</taxon>
        <taxon>Pseudomonadati</taxon>
        <taxon>Pseudomonadota</taxon>
        <taxon>Betaproteobacteria</taxon>
        <taxon>Rhodocyclales</taxon>
        <taxon>Zoogloeaceae</taxon>
        <taxon>Thauera</taxon>
    </lineage>
</organism>
<evidence type="ECO:0000256" key="1">
    <source>
        <dbReference type="ARBA" id="ARBA00005417"/>
    </source>
</evidence>
<evidence type="ECO:0000313" key="7">
    <source>
        <dbReference type="EMBL" id="TXH90036.1"/>
    </source>
</evidence>
<keyword evidence="3" id="KW-0472">Membrane</keyword>
<dbReference type="Gene3D" id="3.40.50.300">
    <property type="entry name" value="P-loop containing nucleotide triphosphate hydrolases"/>
    <property type="match status" value="1"/>
</dbReference>
<gene>
    <name evidence="7" type="ORF">E6Q80_03545</name>
</gene>
<keyword evidence="4" id="KW-0547">Nucleotide-binding</keyword>
<dbReference type="InterPro" id="IPR003439">
    <property type="entry name" value="ABC_transporter-like_ATP-bd"/>
</dbReference>
<dbReference type="Pfam" id="PF00005">
    <property type="entry name" value="ABC_tran"/>
    <property type="match status" value="1"/>
</dbReference>
<dbReference type="PROSITE" id="PS50893">
    <property type="entry name" value="ABC_TRANSPORTER_2"/>
    <property type="match status" value="1"/>
</dbReference>
<dbReference type="SMART" id="SM00382">
    <property type="entry name" value="AAA"/>
    <property type="match status" value="1"/>
</dbReference>
<dbReference type="GO" id="GO:0016887">
    <property type="term" value="F:ATP hydrolysis activity"/>
    <property type="evidence" value="ECO:0007669"/>
    <property type="project" value="InterPro"/>
</dbReference>
<comment type="similarity">
    <text evidence="1">Belongs to the ABC transporter superfamily.</text>
</comment>
<keyword evidence="5 7" id="KW-0067">ATP-binding</keyword>
<dbReference type="InterPro" id="IPR017871">
    <property type="entry name" value="ABC_transporter-like_CS"/>
</dbReference>
<dbReference type="AlphaFoldDB" id="A0A5C7T451"/>
<dbReference type="EMBL" id="SSFD01000049">
    <property type="protein sequence ID" value="TXH90036.1"/>
    <property type="molecule type" value="Genomic_DNA"/>
</dbReference>
<name>A0A5C7T451_THASP</name>
<accession>A0A5C7T451</accession>
<evidence type="ECO:0000259" key="6">
    <source>
        <dbReference type="PROSITE" id="PS50893"/>
    </source>
</evidence>
<dbReference type="GO" id="GO:0005524">
    <property type="term" value="F:ATP binding"/>
    <property type="evidence" value="ECO:0007669"/>
    <property type="project" value="UniProtKB-KW"/>
</dbReference>
<evidence type="ECO:0000256" key="3">
    <source>
        <dbReference type="ARBA" id="ARBA00022475"/>
    </source>
</evidence>
<dbReference type="InterPro" id="IPR050166">
    <property type="entry name" value="ABC_transporter_ATP-bind"/>
</dbReference>
<proteinExistence type="inferred from homology"/>
<evidence type="ECO:0000313" key="8">
    <source>
        <dbReference type="Proteomes" id="UP000321192"/>
    </source>
</evidence>
<dbReference type="RefSeq" id="WP_043745340.1">
    <property type="nucleotide sequence ID" value="NZ_JAKLLK010000008.1"/>
</dbReference>
<sequence>MNAISTAELRVHGLSHAFARDEVLSGIDFRVRAGEVVALVGPSGCGKTTLLHLAAGLLTVQQGRVDSGFASTAFMFQQPRLLPWKSALDNVALGLKAAGVKRAERHFRARALALRLGLAHRDLDKFPHQLSGGMQSRVALARALVLAPELLLLDEPFSALDVGLKEELYRLLLDHQAERGMGVLMITHDLMEAVRLSDAILVMAPAPGRIVCRFELDRPAARRDDAWVYRHTAELLQVPDVRASFGLPPAVAVARDRAGSAPRPEFVRQGGLAAAARAEPLSGLRLASPTSRPIPVQGGKRCGA</sequence>
<dbReference type="PROSITE" id="PS00211">
    <property type="entry name" value="ABC_TRANSPORTER_1"/>
    <property type="match status" value="1"/>
</dbReference>
<dbReference type="PANTHER" id="PTHR42788:SF13">
    <property type="entry name" value="ALIPHATIC SULFONATES IMPORT ATP-BINDING PROTEIN SSUB"/>
    <property type="match status" value="1"/>
</dbReference>
<dbReference type="PANTHER" id="PTHR42788">
    <property type="entry name" value="TAURINE IMPORT ATP-BINDING PROTEIN-RELATED"/>
    <property type="match status" value="1"/>
</dbReference>
<protein>
    <submittedName>
        <fullName evidence="7">ATP-binding cassette domain-containing protein</fullName>
    </submittedName>
</protein>
<dbReference type="InterPro" id="IPR003593">
    <property type="entry name" value="AAA+_ATPase"/>
</dbReference>